<keyword evidence="7" id="KW-0472">Membrane</keyword>
<protein>
    <recommendedName>
        <fullName evidence="2 5">peptidylprolyl isomerase</fullName>
        <ecNumber evidence="2 5">5.2.1.8</ecNumber>
    </recommendedName>
</protein>
<dbReference type="EMBL" id="HBIM01005939">
    <property type="protein sequence ID" value="CAE0407229.1"/>
    <property type="molecule type" value="Transcribed_RNA"/>
</dbReference>
<dbReference type="EMBL" id="HBIM01005941">
    <property type="protein sequence ID" value="CAE0407231.1"/>
    <property type="molecule type" value="Transcribed_RNA"/>
</dbReference>
<keyword evidence="3 5" id="KW-0697">Rotamase</keyword>
<evidence type="ECO:0000313" key="11">
    <source>
        <dbReference type="EMBL" id="CAE0407231.1"/>
    </source>
</evidence>
<dbReference type="SUPFAM" id="SSF54534">
    <property type="entry name" value="FKBP-like"/>
    <property type="match status" value="1"/>
</dbReference>
<gene>
    <name evidence="10" type="ORF">ACOF00016_LOCUS5056</name>
    <name evidence="11" type="ORF">ACOF00016_LOCUS5058</name>
</gene>
<dbReference type="GO" id="GO:0003755">
    <property type="term" value="F:peptidyl-prolyl cis-trans isomerase activity"/>
    <property type="evidence" value="ECO:0007669"/>
    <property type="project" value="UniProtKB-KW"/>
</dbReference>
<sequence length="234" mass="24370">MLARSLPLLVCCLVACSTSSLAVVAFTTQTTTSKNKTTKKKFPTQGITTGGRRGSSPPGTGARNLNVGFCLGPVARNGLAYEDVTIGSGRRILPGDTVYCYYQGSFTTKGQGLMAKATTTVFDEITEGAPLSIVIGKGDVIPGWDLGILGGLEGEIPPMNVGGKRRLLIPSGLAYGAQGAGPIPPNQDLEFELEVLQAGKESDISLKYRLGGYAVAIGIPVVILFAAYTVLNSI</sequence>
<dbReference type="InterPro" id="IPR046357">
    <property type="entry name" value="PPIase_dom_sf"/>
</dbReference>
<evidence type="ECO:0000256" key="3">
    <source>
        <dbReference type="ARBA" id="ARBA00023110"/>
    </source>
</evidence>
<evidence type="ECO:0000256" key="2">
    <source>
        <dbReference type="ARBA" id="ARBA00013194"/>
    </source>
</evidence>
<evidence type="ECO:0000256" key="1">
    <source>
        <dbReference type="ARBA" id="ARBA00000971"/>
    </source>
</evidence>
<evidence type="ECO:0000256" key="7">
    <source>
        <dbReference type="SAM" id="Phobius"/>
    </source>
</evidence>
<dbReference type="PANTHER" id="PTHR43811:SF19">
    <property type="entry name" value="39 KDA FK506-BINDING NUCLEAR PROTEIN"/>
    <property type="match status" value="1"/>
</dbReference>
<evidence type="ECO:0000256" key="8">
    <source>
        <dbReference type="SAM" id="SignalP"/>
    </source>
</evidence>
<name>A0A6S8JCP1_9STRA</name>
<feature type="chain" id="PRO_5035584495" description="peptidylprolyl isomerase" evidence="8">
    <location>
        <begin position="23"/>
        <end position="234"/>
    </location>
</feature>
<dbReference type="PROSITE" id="PS50059">
    <property type="entry name" value="FKBP_PPIASE"/>
    <property type="match status" value="1"/>
</dbReference>
<evidence type="ECO:0000256" key="5">
    <source>
        <dbReference type="PROSITE-ProRule" id="PRU00277"/>
    </source>
</evidence>
<feature type="signal peptide" evidence="8">
    <location>
        <begin position="1"/>
        <end position="22"/>
    </location>
</feature>
<evidence type="ECO:0000256" key="4">
    <source>
        <dbReference type="ARBA" id="ARBA00023235"/>
    </source>
</evidence>
<feature type="region of interest" description="Disordered" evidence="6">
    <location>
        <begin position="36"/>
        <end position="61"/>
    </location>
</feature>
<keyword evidence="8" id="KW-0732">Signal</keyword>
<dbReference type="InterPro" id="IPR001179">
    <property type="entry name" value="PPIase_FKBP_dom"/>
</dbReference>
<dbReference type="Pfam" id="PF00254">
    <property type="entry name" value="FKBP_C"/>
    <property type="match status" value="1"/>
</dbReference>
<feature type="transmembrane region" description="Helical" evidence="7">
    <location>
        <begin position="210"/>
        <end position="231"/>
    </location>
</feature>
<keyword evidence="4 5" id="KW-0413">Isomerase</keyword>
<accession>A0A6S8JCP1</accession>
<comment type="catalytic activity">
    <reaction evidence="1 5">
        <text>[protein]-peptidylproline (omega=180) = [protein]-peptidylproline (omega=0)</text>
        <dbReference type="Rhea" id="RHEA:16237"/>
        <dbReference type="Rhea" id="RHEA-COMP:10747"/>
        <dbReference type="Rhea" id="RHEA-COMP:10748"/>
        <dbReference type="ChEBI" id="CHEBI:83833"/>
        <dbReference type="ChEBI" id="CHEBI:83834"/>
        <dbReference type="EC" id="5.2.1.8"/>
    </reaction>
</comment>
<dbReference type="EC" id="5.2.1.8" evidence="2 5"/>
<keyword evidence="7" id="KW-0812">Transmembrane</keyword>
<dbReference type="Gene3D" id="3.10.50.40">
    <property type="match status" value="1"/>
</dbReference>
<proteinExistence type="predicted"/>
<evidence type="ECO:0000259" key="9">
    <source>
        <dbReference type="PROSITE" id="PS50059"/>
    </source>
</evidence>
<dbReference type="PANTHER" id="PTHR43811">
    <property type="entry name" value="FKBP-TYPE PEPTIDYL-PROLYL CIS-TRANS ISOMERASE FKPA"/>
    <property type="match status" value="1"/>
</dbReference>
<organism evidence="10">
    <name type="scientific">Amphora coffeiformis</name>
    <dbReference type="NCBI Taxonomy" id="265554"/>
    <lineage>
        <taxon>Eukaryota</taxon>
        <taxon>Sar</taxon>
        <taxon>Stramenopiles</taxon>
        <taxon>Ochrophyta</taxon>
        <taxon>Bacillariophyta</taxon>
        <taxon>Bacillariophyceae</taxon>
        <taxon>Bacillariophycidae</taxon>
        <taxon>Thalassiophysales</taxon>
        <taxon>Catenulaceae</taxon>
        <taxon>Amphora</taxon>
    </lineage>
</organism>
<evidence type="ECO:0000313" key="10">
    <source>
        <dbReference type="EMBL" id="CAE0407229.1"/>
    </source>
</evidence>
<feature type="domain" description="PPIase FKBP-type" evidence="9">
    <location>
        <begin position="95"/>
        <end position="199"/>
    </location>
</feature>
<keyword evidence="7" id="KW-1133">Transmembrane helix</keyword>
<dbReference type="AlphaFoldDB" id="A0A6S8JCP1"/>
<reference evidence="10" key="1">
    <citation type="submission" date="2021-01" db="EMBL/GenBank/DDBJ databases">
        <authorList>
            <person name="Corre E."/>
            <person name="Pelletier E."/>
            <person name="Niang G."/>
            <person name="Scheremetjew M."/>
            <person name="Finn R."/>
            <person name="Kale V."/>
            <person name="Holt S."/>
            <person name="Cochrane G."/>
            <person name="Meng A."/>
            <person name="Brown T."/>
            <person name="Cohen L."/>
        </authorList>
    </citation>
    <scope>NUCLEOTIDE SEQUENCE</scope>
    <source>
        <strain evidence="10">CCMP127</strain>
    </source>
</reference>
<evidence type="ECO:0000256" key="6">
    <source>
        <dbReference type="SAM" id="MobiDB-lite"/>
    </source>
</evidence>